<keyword evidence="2" id="KW-1185">Reference proteome</keyword>
<dbReference type="Proteomes" id="UP001163726">
    <property type="component" value="Chromosome"/>
</dbReference>
<dbReference type="EMBL" id="CP109965">
    <property type="protein sequence ID" value="WAJ69203.1"/>
    <property type="molecule type" value="Genomic_DNA"/>
</dbReference>
<name>A0ABY7AIZ5_9ALTE</name>
<organism evidence="1 2">
    <name type="scientific">Catenovulum adriaticum</name>
    <dbReference type="NCBI Taxonomy" id="2984846"/>
    <lineage>
        <taxon>Bacteria</taxon>
        <taxon>Pseudomonadati</taxon>
        <taxon>Pseudomonadota</taxon>
        <taxon>Gammaproteobacteria</taxon>
        <taxon>Alteromonadales</taxon>
        <taxon>Alteromonadaceae</taxon>
        <taxon>Catenovulum</taxon>
    </lineage>
</organism>
<proteinExistence type="predicted"/>
<gene>
    <name evidence="1" type="ORF">OLW01_08385</name>
</gene>
<protein>
    <recommendedName>
        <fullName evidence="3">HEAT repeat protein</fullName>
    </recommendedName>
</protein>
<dbReference type="RefSeq" id="WP_268073395.1">
    <property type="nucleotide sequence ID" value="NZ_CP109965.1"/>
</dbReference>
<accession>A0ABY7AIZ5</accession>
<sequence length="323" mass="36696">MGKIFLGIIALISSFFIGTWYENQRFHWSQENTRINKLPANQTQIVVSNTQNHHKKTAQKTECEYSQIENKTLKQLNNEEIQLENLAINNINSLKVYLSFMDSPAFKFGKIADFVNQSEQGLSYLYSLYQNSREPASLSILGSIIQLTPSKDKINLAKDLLFDTNVEKRQFAYDIYKESDTSLPELTDSLIDASYYEDNNNALTVLIDAISKTCSQLLSQYRCANRLAELSQNKIESIAIKAISAISQLEQSQIKTDVLKHHLTNGTTEFKLAILETMNATLKKDEELIKLISQISEDHSASTQLKLAANAFLYKVELNNLDF</sequence>
<reference evidence="1" key="1">
    <citation type="submission" date="2022-10" db="EMBL/GenBank/DDBJ databases">
        <title>Catenovulum adriacola sp. nov. isolated in the Harbour of Susak.</title>
        <authorList>
            <person name="Schoch T."/>
            <person name="Reich S.J."/>
            <person name="Stoeferle S."/>
            <person name="Flaiz M."/>
            <person name="Kazda M."/>
            <person name="Riedel C.U."/>
            <person name="Duerre P."/>
        </authorList>
    </citation>
    <scope>NUCLEOTIDE SEQUENCE</scope>
    <source>
        <strain evidence="1">TS8</strain>
    </source>
</reference>
<evidence type="ECO:0008006" key="3">
    <source>
        <dbReference type="Google" id="ProtNLM"/>
    </source>
</evidence>
<evidence type="ECO:0000313" key="2">
    <source>
        <dbReference type="Proteomes" id="UP001163726"/>
    </source>
</evidence>
<evidence type="ECO:0000313" key="1">
    <source>
        <dbReference type="EMBL" id="WAJ69203.1"/>
    </source>
</evidence>